<dbReference type="EMBL" id="JAHWXI010000015">
    <property type="protein sequence ID" value="MDN4465207.1"/>
    <property type="molecule type" value="Genomic_DNA"/>
</dbReference>
<comment type="caution">
    <text evidence="1">The sequence shown here is derived from an EMBL/GenBank/DDBJ whole genome shotgun (WGS) entry which is preliminary data.</text>
</comment>
<dbReference type="InterPro" id="IPR037143">
    <property type="entry name" value="4-PPantetheinyl_Trfase_dom_sf"/>
</dbReference>
<protein>
    <submittedName>
        <fullName evidence="1">Uncharacterized protein</fullName>
    </submittedName>
</protein>
<dbReference type="SUPFAM" id="SSF56214">
    <property type="entry name" value="4'-phosphopantetheinyl transferase"/>
    <property type="match status" value="1"/>
</dbReference>
<accession>A0ABT8FVS8</accession>
<name>A0ABT8FVS8_9MICO</name>
<sequence length="134" mass="14556">MRVSGVAARASVAYAGDRAFVAVSTDPRVRALGIDAERRRAPVRDAAGYDGLFAPEVPPSVRSWTRVEAVLKALGTGIRRDPRTVRPSGTRRRWRVSLEDADIIGWDPHVARGFRVSVAARVGDPGVPSGRSRR</sequence>
<evidence type="ECO:0000313" key="2">
    <source>
        <dbReference type="Proteomes" id="UP001172731"/>
    </source>
</evidence>
<proteinExistence type="predicted"/>
<evidence type="ECO:0000313" key="1">
    <source>
        <dbReference type="EMBL" id="MDN4465207.1"/>
    </source>
</evidence>
<dbReference type="Proteomes" id="UP001172731">
    <property type="component" value="Unassembled WGS sequence"/>
</dbReference>
<organism evidence="1 2">
    <name type="scientific">Microbacterium aurantiacum</name>
    <dbReference type="NCBI Taxonomy" id="162393"/>
    <lineage>
        <taxon>Bacteria</taxon>
        <taxon>Bacillati</taxon>
        <taxon>Actinomycetota</taxon>
        <taxon>Actinomycetes</taxon>
        <taxon>Micrococcales</taxon>
        <taxon>Microbacteriaceae</taxon>
        <taxon>Microbacterium</taxon>
    </lineage>
</organism>
<dbReference type="RefSeq" id="WP_301135050.1">
    <property type="nucleotide sequence ID" value="NZ_BAAAUQ010000034.1"/>
</dbReference>
<reference evidence="1" key="1">
    <citation type="submission" date="2021-06" db="EMBL/GenBank/DDBJ databases">
        <title>Genome-based taxonomic framework of Microbacterium strains isolated from marine environment, the description of four new species and reclassification of four preexisting species.</title>
        <authorList>
            <person name="Lee S.D."/>
            <person name="Kim S.-M."/>
            <person name="Byeon Y.-S."/>
            <person name="Yang H.L."/>
            <person name="Kim I.S."/>
        </authorList>
    </citation>
    <scope>NUCLEOTIDE SEQUENCE</scope>
    <source>
        <strain evidence="1">KACC 20510</strain>
    </source>
</reference>
<gene>
    <name evidence="1" type="ORF">KZC48_12470</name>
</gene>
<keyword evidence="2" id="KW-1185">Reference proteome</keyword>